<dbReference type="AlphaFoldDB" id="A0A8D8NX65"/>
<dbReference type="EMBL" id="HBUE01199534">
    <property type="protein sequence ID" value="CAG6529025.1"/>
    <property type="molecule type" value="Transcribed_RNA"/>
</dbReference>
<evidence type="ECO:0000256" key="1">
    <source>
        <dbReference type="SAM" id="MobiDB-lite"/>
    </source>
</evidence>
<accession>A0A8D8NX65</accession>
<reference evidence="2" key="1">
    <citation type="submission" date="2021-05" db="EMBL/GenBank/DDBJ databases">
        <authorList>
            <person name="Alioto T."/>
            <person name="Alioto T."/>
            <person name="Gomez Garrido J."/>
        </authorList>
    </citation>
    <scope>NUCLEOTIDE SEQUENCE</scope>
</reference>
<name>A0A8D8NX65_CULPI</name>
<feature type="region of interest" description="Disordered" evidence="1">
    <location>
        <begin position="1"/>
        <end position="27"/>
    </location>
</feature>
<sequence length="148" mass="15794">MPRSRFISSPIRDRPATPLSKSSARCTPARKAANPVVALAARKVTATSGAPMPVCCLQIRRFSGKPTPPARQILISAQTTTAIPSKKWPTGKTFKFVPKTASFRQTSSACTKSTKVAAEACTWPRVRARAASPVSATALRRSTSNPNT</sequence>
<protein>
    <submittedName>
        <fullName evidence="2">(northern house mosquito) hypothetical protein</fullName>
    </submittedName>
</protein>
<organism evidence="2">
    <name type="scientific">Culex pipiens</name>
    <name type="common">House mosquito</name>
    <dbReference type="NCBI Taxonomy" id="7175"/>
    <lineage>
        <taxon>Eukaryota</taxon>
        <taxon>Metazoa</taxon>
        <taxon>Ecdysozoa</taxon>
        <taxon>Arthropoda</taxon>
        <taxon>Hexapoda</taxon>
        <taxon>Insecta</taxon>
        <taxon>Pterygota</taxon>
        <taxon>Neoptera</taxon>
        <taxon>Endopterygota</taxon>
        <taxon>Diptera</taxon>
        <taxon>Nematocera</taxon>
        <taxon>Culicoidea</taxon>
        <taxon>Culicidae</taxon>
        <taxon>Culicinae</taxon>
        <taxon>Culicini</taxon>
        <taxon>Culex</taxon>
        <taxon>Culex</taxon>
    </lineage>
</organism>
<dbReference type="EMBL" id="HBUE01305686">
    <property type="protein sequence ID" value="CAG6580806.1"/>
    <property type="molecule type" value="Transcribed_RNA"/>
</dbReference>
<proteinExistence type="predicted"/>
<evidence type="ECO:0000313" key="2">
    <source>
        <dbReference type="EMBL" id="CAG6580806.1"/>
    </source>
</evidence>